<dbReference type="PROSITE" id="PS50011">
    <property type="entry name" value="PROTEIN_KINASE_DOM"/>
    <property type="match status" value="1"/>
</dbReference>
<dbReference type="InterPro" id="IPR032675">
    <property type="entry name" value="LRR_dom_sf"/>
</dbReference>
<feature type="domain" description="Protein kinase" evidence="4">
    <location>
        <begin position="206"/>
        <end position="450"/>
    </location>
</feature>
<keyword evidence="3" id="KW-0067">ATP-binding</keyword>
<evidence type="ECO:0000256" key="3">
    <source>
        <dbReference type="PROSITE-ProRule" id="PRU10141"/>
    </source>
</evidence>
<dbReference type="SMART" id="SM00369">
    <property type="entry name" value="LRR_TYP"/>
    <property type="match status" value="5"/>
</dbReference>
<evidence type="ECO:0000313" key="6">
    <source>
        <dbReference type="Proteomes" id="UP000197019"/>
    </source>
</evidence>
<sequence>MQTIDQLRSGALAGIRHLKLSCGLSRFPREIMSLADTLEILDLSGNALSELPNDFARLSKLRIVFCSDNQFTVLPEVLGSCPELSMIGFKANRIRTVPAKALPAALRWLILTDNAIGALPEAIGNCTQLQKLMLAGNHLQTLPDSLANCKRLELLRIAANRLNSLPAWLLSLPRLSWLAYSGNPFGAEWENRILTASVADIPWDSLDCEHLLGEGASGFIHRVNYHKPDGSSCHVAAKLFKGAVTSDGLPHSEMAAAVAAGQHPNLITVLGRVSGHPSGISGLVLELISPAFSTLAGSPSFASCTRDIYPSDTRFDLPMVLQIAEGIASAAQHLHQQGILHGDLYGHNILHCAQGRALLGDFGAASFYPTHDKDIADGLERLEVRAFGCLLEELLERCHPTAKGLNALKLLTELQSACLADDSKRRPSFADITRRLIEVTKEATLKYTLA</sequence>
<dbReference type="InterPro" id="IPR001611">
    <property type="entry name" value="Leu-rich_rpt"/>
</dbReference>
<evidence type="ECO:0000256" key="1">
    <source>
        <dbReference type="ARBA" id="ARBA00022614"/>
    </source>
</evidence>
<organism evidence="5 6">
    <name type="scientific">Methylovulum psychrotolerans</name>
    <dbReference type="NCBI Taxonomy" id="1704499"/>
    <lineage>
        <taxon>Bacteria</taxon>
        <taxon>Pseudomonadati</taxon>
        <taxon>Pseudomonadota</taxon>
        <taxon>Gammaproteobacteria</taxon>
        <taxon>Methylococcales</taxon>
        <taxon>Methylococcaceae</taxon>
        <taxon>Methylovulum</taxon>
    </lineage>
</organism>
<dbReference type="GO" id="GO:0005524">
    <property type="term" value="F:ATP binding"/>
    <property type="evidence" value="ECO:0007669"/>
    <property type="project" value="UniProtKB-UniRule"/>
</dbReference>
<protein>
    <submittedName>
        <fullName evidence="5">Protein kinase</fullName>
    </submittedName>
</protein>
<dbReference type="KEGG" id="mpsy:CEK71_15480"/>
<dbReference type="InterPro" id="IPR011009">
    <property type="entry name" value="Kinase-like_dom_sf"/>
</dbReference>
<keyword evidence="5" id="KW-0808">Transferase</keyword>
<keyword evidence="2" id="KW-0677">Repeat</keyword>
<dbReference type="AlphaFoldDB" id="A0A1Z4C1G9"/>
<dbReference type="PROSITE" id="PS51450">
    <property type="entry name" value="LRR"/>
    <property type="match status" value="1"/>
</dbReference>
<keyword evidence="6" id="KW-1185">Reference proteome</keyword>
<evidence type="ECO:0000259" key="4">
    <source>
        <dbReference type="PROSITE" id="PS50011"/>
    </source>
</evidence>
<dbReference type="RefSeq" id="WP_088620222.1">
    <property type="nucleotide sequence ID" value="NZ_CP022129.1"/>
</dbReference>
<dbReference type="Pfam" id="PF00560">
    <property type="entry name" value="LRR_1"/>
    <property type="match status" value="1"/>
</dbReference>
<reference evidence="5 6" key="1">
    <citation type="submission" date="2017-06" db="EMBL/GenBank/DDBJ databases">
        <title>Genome Sequencing of the methanotroph Methylovulum psychrotolerants str. HV10-M2 isolated from a high-altitude environment.</title>
        <authorList>
            <person name="Mateos-Rivera A."/>
        </authorList>
    </citation>
    <scope>NUCLEOTIDE SEQUENCE [LARGE SCALE GENOMIC DNA]</scope>
    <source>
        <strain evidence="5 6">HV10_M2</strain>
    </source>
</reference>
<dbReference type="SMART" id="SM00364">
    <property type="entry name" value="LRR_BAC"/>
    <property type="match status" value="5"/>
</dbReference>
<dbReference type="GO" id="GO:0005737">
    <property type="term" value="C:cytoplasm"/>
    <property type="evidence" value="ECO:0007669"/>
    <property type="project" value="TreeGrafter"/>
</dbReference>
<dbReference type="Pfam" id="PF13855">
    <property type="entry name" value="LRR_8"/>
    <property type="match status" value="1"/>
</dbReference>
<dbReference type="InterPro" id="IPR000719">
    <property type="entry name" value="Prot_kinase_dom"/>
</dbReference>
<feature type="binding site" evidence="3">
    <location>
        <position position="238"/>
    </location>
    <ligand>
        <name>ATP</name>
        <dbReference type="ChEBI" id="CHEBI:30616"/>
    </ligand>
</feature>
<proteinExistence type="predicted"/>
<dbReference type="InterPro" id="IPR003591">
    <property type="entry name" value="Leu-rich_rpt_typical-subtyp"/>
</dbReference>
<accession>A0A1Z4C1G9</accession>
<evidence type="ECO:0000256" key="2">
    <source>
        <dbReference type="ARBA" id="ARBA00022737"/>
    </source>
</evidence>
<keyword evidence="5" id="KW-0418">Kinase</keyword>
<dbReference type="InterPro" id="IPR001245">
    <property type="entry name" value="Ser-Thr/Tyr_kinase_cat_dom"/>
</dbReference>
<dbReference type="SUPFAM" id="SSF52058">
    <property type="entry name" value="L domain-like"/>
    <property type="match status" value="1"/>
</dbReference>
<name>A0A1Z4C1G9_9GAMM</name>
<dbReference type="OrthoDB" id="8532199at2"/>
<dbReference type="InterPro" id="IPR050216">
    <property type="entry name" value="LRR_domain-containing"/>
</dbReference>
<dbReference type="Proteomes" id="UP000197019">
    <property type="component" value="Chromosome"/>
</dbReference>
<dbReference type="Gene3D" id="1.10.510.10">
    <property type="entry name" value="Transferase(Phosphotransferase) domain 1"/>
    <property type="match status" value="1"/>
</dbReference>
<dbReference type="PANTHER" id="PTHR48051:SF1">
    <property type="entry name" value="RAS SUPPRESSOR PROTEIN 1"/>
    <property type="match status" value="1"/>
</dbReference>
<dbReference type="InterPro" id="IPR017441">
    <property type="entry name" value="Protein_kinase_ATP_BS"/>
</dbReference>
<dbReference type="Gene3D" id="3.80.10.10">
    <property type="entry name" value="Ribonuclease Inhibitor"/>
    <property type="match status" value="2"/>
</dbReference>
<dbReference type="SUPFAM" id="SSF56112">
    <property type="entry name" value="Protein kinase-like (PK-like)"/>
    <property type="match status" value="1"/>
</dbReference>
<evidence type="ECO:0000313" key="5">
    <source>
        <dbReference type="EMBL" id="ASF47350.1"/>
    </source>
</evidence>
<gene>
    <name evidence="5" type="ORF">CEK71_15480</name>
</gene>
<dbReference type="PROSITE" id="PS00107">
    <property type="entry name" value="PROTEIN_KINASE_ATP"/>
    <property type="match status" value="1"/>
</dbReference>
<keyword evidence="1" id="KW-0433">Leucine-rich repeat</keyword>
<dbReference type="Gene3D" id="3.30.200.20">
    <property type="entry name" value="Phosphorylase Kinase, domain 1"/>
    <property type="match status" value="1"/>
</dbReference>
<dbReference type="Pfam" id="PF07714">
    <property type="entry name" value="PK_Tyr_Ser-Thr"/>
    <property type="match status" value="1"/>
</dbReference>
<dbReference type="GO" id="GO:0004672">
    <property type="term" value="F:protein kinase activity"/>
    <property type="evidence" value="ECO:0007669"/>
    <property type="project" value="InterPro"/>
</dbReference>
<dbReference type="PANTHER" id="PTHR48051">
    <property type="match status" value="1"/>
</dbReference>
<keyword evidence="3" id="KW-0547">Nucleotide-binding</keyword>
<dbReference type="EMBL" id="CP022129">
    <property type="protein sequence ID" value="ASF47350.1"/>
    <property type="molecule type" value="Genomic_DNA"/>
</dbReference>